<dbReference type="Proteomes" id="UP000176974">
    <property type="component" value="Unassembled WGS sequence"/>
</dbReference>
<keyword evidence="2" id="KW-0472">Membrane</keyword>
<feature type="transmembrane region" description="Helical" evidence="2">
    <location>
        <begin position="311"/>
        <end position="339"/>
    </location>
</feature>
<evidence type="ECO:0000256" key="2">
    <source>
        <dbReference type="SAM" id="Phobius"/>
    </source>
</evidence>
<organism evidence="3 4">
    <name type="scientific">Candidatus Portnoybacteria bacterium RIFCSPHIGHO2_01_FULL_40_12b</name>
    <dbReference type="NCBI Taxonomy" id="1801994"/>
    <lineage>
        <taxon>Bacteria</taxon>
        <taxon>Candidatus Portnoyibacteriota</taxon>
    </lineage>
</organism>
<feature type="transmembrane region" description="Helical" evidence="2">
    <location>
        <begin position="422"/>
        <end position="442"/>
    </location>
</feature>
<dbReference type="EMBL" id="MHMY01000005">
    <property type="protein sequence ID" value="OGZ35879.1"/>
    <property type="molecule type" value="Genomic_DNA"/>
</dbReference>
<comment type="caution">
    <text evidence="3">The sequence shown here is derived from an EMBL/GenBank/DDBJ whole genome shotgun (WGS) entry which is preliminary data.</text>
</comment>
<evidence type="ECO:0000313" key="4">
    <source>
        <dbReference type="Proteomes" id="UP000176974"/>
    </source>
</evidence>
<evidence type="ECO:0000313" key="3">
    <source>
        <dbReference type="EMBL" id="OGZ35879.1"/>
    </source>
</evidence>
<proteinExistence type="predicted"/>
<sequence>MNLEKPSSEIKTVSKRGISEEEMKKSKEVIEDVEREKEIRERGELQTAAESAEKRAREKYGLLRKEGAKTEKEEKITENKENETDYYFEQGAFFPEEMAAWTRMSEKEIEADMGIKEEILEEQRALQEMQEDIRKQYESKEGERLATEPMMEAERDIEKTAKARKVEKILPILTLKEEVKKTREELAKLEPEYGKYQSLTSKLKHKLFAGKETKEERVQIIKEHSRAKQKYEEAQIELSRVLLDRVKEKASPEHFDRVKKELLFDRFLIKEQERFTRDKEKALPPKEQAREKGLFGKILEGYTKLPKSARWAMSAGLGTGIAFGFGSVAGTAILGYAGFRFGRAALGSFSAVGIKGLGDLLEKGWLKSFGKEAREKKIKESLAEQAEKIDDFEQISKLLMSKKEERNEELAKLAKAQRNWRIGKLAAIIGIGGGITLAAGHFDMFGGKAEAAEALERTKALSRGMSEAGPGSKFPPIANEMTAHQTELIQELVKEAQTGELADVPKMQTWEIAGLGGRDSLWKMLAHQMETRYGDDFTALDSAHKTYIIDALKDRVAEHPESFGLTDIDKIAAGQQIEFNSLFEGDAAKEYLINTFNEAGELSKEAADNILKNNEAFKGLVKTHPGEWFTTEKTQQILIGHEGVETATEVKLPEVGGSEFINKAAELEAMDISGEAGMQTTQEAIFETADKITVAQNVLEGQNLSLEAQQILIQDIKAQKEFLGILQKGMDDKFYEETAKVGDLLPEKLIEEAQYDELIGKTFEALSGTEQKQINELFIKHLSGDFSYFRSMPLELRERNISEIGKMIDSLKSGAETTSNILHKTFKLRNLSELKMIQEIWLKFKPGGMAI</sequence>
<accession>A0A1G2FCT3</accession>
<name>A0A1G2FCT3_9BACT</name>
<dbReference type="AlphaFoldDB" id="A0A1G2FCT3"/>
<gene>
    <name evidence="3" type="ORF">A2815_00220</name>
</gene>
<keyword evidence="2" id="KW-0812">Transmembrane</keyword>
<evidence type="ECO:0000256" key="1">
    <source>
        <dbReference type="SAM" id="MobiDB-lite"/>
    </source>
</evidence>
<protein>
    <submittedName>
        <fullName evidence="3">Uncharacterized protein</fullName>
    </submittedName>
</protein>
<keyword evidence="2" id="KW-1133">Transmembrane helix</keyword>
<feature type="region of interest" description="Disordered" evidence="1">
    <location>
        <begin position="1"/>
        <end position="25"/>
    </location>
</feature>
<reference evidence="3 4" key="1">
    <citation type="journal article" date="2016" name="Nat. Commun.">
        <title>Thousands of microbial genomes shed light on interconnected biogeochemical processes in an aquifer system.</title>
        <authorList>
            <person name="Anantharaman K."/>
            <person name="Brown C.T."/>
            <person name="Hug L.A."/>
            <person name="Sharon I."/>
            <person name="Castelle C.J."/>
            <person name="Probst A.J."/>
            <person name="Thomas B.C."/>
            <person name="Singh A."/>
            <person name="Wilkins M.J."/>
            <person name="Karaoz U."/>
            <person name="Brodie E.L."/>
            <person name="Williams K.H."/>
            <person name="Hubbard S.S."/>
            <person name="Banfield J.F."/>
        </authorList>
    </citation>
    <scope>NUCLEOTIDE SEQUENCE [LARGE SCALE GENOMIC DNA]</scope>
</reference>